<comment type="caution">
    <text evidence="3">The sequence shown here is derived from an EMBL/GenBank/DDBJ whole genome shotgun (WGS) entry which is preliminary data.</text>
</comment>
<evidence type="ECO:0000313" key="3">
    <source>
        <dbReference type="EMBL" id="KAK9510486.1"/>
    </source>
</evidence>
<evidence type="ECO:0000313" key="4">
    <source>
        <dbReference type="Proteomes" id="UP001461498"/>
    </source>
</evidence>
<dbReference type="EMBL" id="JAPXFL010000002">
    <property type="protein sequence ID" value="KAK9510486.1"/>
    <property type="molecule type" value="Genomic_DNA"/>
</dbReference>
<gene>
    <name evidence="3" type="ORF">O3M35_005265</name>
</gene>
<dbReference type="GO" id="GO:0006915">
    <property type="term" value="P:apoptotic process"/>
    <property type="evidence" value="ECO:0007669"/>
    <property type="project" value="UniProtKB-KW"/>
</dbReference>
<dbReference type="Pfam" id="PF05918">
    <property type="entry name" value="API5"/>
    <property type="match status" value="1"/>
</dbReference>
<dbReference type="Gene3D" id="1.25.10.10">
    <property type="entry name" value="Leucine-rich Repeat Variant"/>
    <property type="match status" value="1"/>
</dbReference>
<protein>
    <recommendedName>
        <fullName evidence="5">Apoptosis inhibitor 5</fullName>
    </recommendedName>
</protein>
<evidence type="ECO:0008006" key="5">
    <source>
        <dbReference type="Google" id="ProtNLM"/>
    </source>
</evidence>
<dbReference type="AlphaFoldDB" id="A0AAW1DHJ3"/>
<dbReference type="GO" id="GO:0043066">
    <property type="term" value="P:negative regulation of apoptotic process"/>
    <property type="evidence" value="ECO:0007669"/>
    <property type="project" value="TreeGrafter"/>
</dbReference>
<accession>A0AAW1DHJ3</accession>
<dbReference type="Proteomes" id="UP001461498">
    <property type="component" value="Unassembled WGS sequence"/>
</dbReference>
<dbReference type="PANTHER" id="PTHR12758">
    <property type="entry name" value="APOPTOSIS INHIBITOR 5-RELATED"/>
    <property type="match status" value="1"/>
</dbReference>
<dbReference type="SUPFAM" id="SSF48371">
    <property type="entry name" value="ARM repeat"/>
    <property type="match status" value="1"/>
</dbReference>
<sequence length="514" mass="58709">MSITAESEKVNRLYSFYESLSNPDGSSFEEREDMYNQIIRAVNGCSKEKRLACQFIPVFYKKFPALVDSALEAQLDLCEDTDVSIRKQAIKELPSMCRDCPKQTKKIIFILAQLLSTKCPSELRTAQAALLSLFKIDAKAVTSLFFSVIKTGNDIARNNCLLFLSSKFNDISELLKAVGAEQLLIKEIKNLLQNDVCLEEIPVLIKLLLSTERCSSIDGKNYIIEIIAEKIEKISPLDLCNDEIVECLIVFMKYAYIFQSEYKNVDCTKLVLVICEEILPHLSFISEYEKGSGYVLEILQILAEITSGLDELTGSEMAIKYVMKILLDFIPSSTTKMKDETIFLSNIECLLYVLHKFKKFNPTGLANNSLKFKKLRKKLQRLFRTVQGYKNALSLHLDIFLNNPNRKKGKRLWFQAVKVAKENECKASFFSVTELRKKINLKNVENISDNDLNYSQNNKSIKNMSEDKKNCLRAMAFDTCNNILILIEDFFKNPATCNAQVELSFCTRKLICEN</sequence>
<dbReference type="InterPro" id="IPR008383">
    <property type="entry name" value="API5"/>
</dbReference>
<dbReference type="GO" id="GO:0005634">
    <property type="term" value="C:nucleus"/>
    <property type="evidence" value="ECO:0007669"/>
    <property type="project" value="TreeGrafter"/>
</dbReference>
<name>A0AAW1DHJ3_9HEMI</name>
<evidence type="ECO:0000256" key="2">
    <source>
        <dbReference type="ARBA" id="ARBA00022703"/>
    </source>
</evidence>
<keyword evidence="4" id="KW-1185">Reference proteome</keyword>
<dbReference type="InterPro" id="IPR011989">
    <property type="entry name" value="ARM-like"/>
</dbReference>
<proteinExistence type="inferred from homology"/>
<dbReference type="PANTHER" id="PTHR12758:SF19">
    <property type="entry name" value="APOPTOSIS INHIBITOR 5"/>
    <property type="match status" value="1"/>
</dbReference>
<keyword evidence="2" id="KW-0053">Apoptosis</keyword>
<dbReference type="GO" id="GO:0003723">
    <property type="term" value="F:RNA binding"/>
    <property type="evidence" value="ECO:0007669"/>
    <property type="project" value="TreeGrafter"/>
</dbReference>
<evidence type="ECO:0000256" key="1">
    <source>
        <dbReference type="ARBA" id="ARBA00009515"/>
    </source>
</evidence>
<comment type="similarity">
    <text evidence="1">Belongs to the API5 family.</text>
</comment>
<reference evidence="3 4" key="1">
    <citation type="submission" date="2022-12" db="EMBL/GenBank/DDBJ databases">
        <title>Chromosome-level genome assembly of true bugs.</title>
        <authorList>
            <person name="Ma L."/>
            <person name="Li H."/>
        </authorList>
    </citation>
    <scope>NUCLEOTIDE SEQUENCE [LARGE SCALE GENOMIC DNA]</scope>
    <source>
        <strain evidence="3">Lab_2022b</strain>
    </source>
</reference>
<organism evidence="3 4">
    <name type="scientific">Rhynocoris fuscipes</name>
    <dbReference type="NCBI Taxonomy" id="488301"/>
    <lineage>
        <taxon>Eukaryota</taxon>
        <taxon>Metazoa</taxon>
        <taxon>Ecdysozoa</taxon>
        <taxon>Arthropoda</taxon>
        <taxon>Hexapoda</taxon>
        <taxon>Insecta</taxon>
        <taxon>Pterygota</taxon>
        <taxon>Neoptera</taxon>
        <taxon>Paraneoptera</taxon>
        <taxon>Hemiptera</taxon>
        <taxon>Heteroptera</taxon>
        <taxon>Panheteroptera</taxon>
        <taxon>Cimicomorpha</taxon>
        <taxon>Reduviidae</taxon>
        <taxon>Harpactorinae</taxon>
        <taxon>Harpactorini</taxon>
        <taxon>Rhynocoris</taxon>
    </lineage>
</organism>
<dbReference type="InterPro" id="IPR016024">
    <property type="entry name" value="ARM-type_fold"/>
</dbReference>